<dbReference type="Proteomes" id="UP000723463">
    <property type="component" value="Unassembled WGS sequence"/>
</dbReference>
<protein>
    <submittedName>
        <fullName evidence="3">Uncharacterized protein</fullName>
    </submittedName>
</protein>
<comment type="caution">
    <text evidence="3">The sequence shown here is derived from an EMBL/GenBank/DDBJ whole genome shotgun (WGS) entry which is preliminary data.</text>
</comment>
<feature type="compositionally biased region" description="Polar residues" evidence="2">
    <location>
        <begin position="285"/>
        <end position="299"/>
    </location>
</feature>
<feature type="region of interest" description="Disordered" evidence="2">
    <location>
        <begin position="274"/>
        <end position="306"/>
    </location>
</feature>
<evidence type="ECO:0000256" key="2">
    <source>
        <dbReference type="SAM" id="MobiDB-lite"/>
    </source>
</evidence>
<dbReference type="EMBL" id="JAAAXW010000180">
    <property type="protein sequence ID" value="KAF9541027.1"/>
    <property type="molecule type" value="Genomic_DNA"/>
</dbReference>
<reference evidence="3" key="1">
    <citation type="journal article" date="2020" name="Fungal Divers.">
        <title>Resolving the Mortierellaceae phylogeny through synthesis of multi-gene phylogenetics and phylogenomics.</title>
        <authorList>
            <person name="Vandepol N."/>
            <person name="Liber J."/>
            <person name="Desiro A."/>
            <person name="Na H."/>
            <person name="Kennedy M."/>
            <person name="Barry K."/>
            <person name="Grigoriev I.V."/>
            <person name="Miller A.N."/>
            <person name="O'Donnell K."/>
            <person name="Stajich J.E."/>
            <person name="Bonito G."/>
        </authorList>
    </citation>
    <scope>NUCLEOTIDE SEQUENCE</scope>
    <source>
        <strain evidence="3">NRRL 2591</strain>
    </source>
</reference>
<sequence length="306" mass="33789">MDMQRLFSIQELFTVEEPIAALLAIPSESPSQGQSLLVVGSKGTMSWNGTQADQDNAPLISAPKTLALHMDVQTAFVAEAHLYVLTGKGRVIRIPMTSFGDSNLKDQEIMDLPPLCAISPILSDDETKTVEGLYGFNQQGQLLTFPAEWTKHARSQGVVDARETVGRALSELERLSDQVKRLEVQCQLENLRITTYNRLVFELQQSIMATSGSTQPNTSEEDVDMNMEAAGLLIETSLSTFSHVVADGYEGTKRFYAQLRIKSRANIDWGRGWSAQHQQEEGKQDASSNILKSTNSYPPNTLGGRH</sequence>
<organism evidence="3 4">
    <name type="scientific">Mortierella hygrophila</name>
    <dbReference type="NCBI Taxonomy" id="979708"/>
    <lineage>
        <taxon>Eukaryota</taxon>
        <taxon>Fungi</taxon>
        <taxon>Fungi incertae sedis</taxon>
        <taxon>Mucoromycota</taxon>
        <taxon>Mortierellomycotina</taxon>
        <taxon>Mortierellomycetes</taxon>
        <taxon>Mortierellales</taxon>
        <taxon>Mortierellaceae</taxon>
        <taxon>Mortierella</taxon>
    </lineage>
</organism>
<dbReference type="AlphaFoldDB" id="A0A9P6F3G0"/>
<proteinExistence type="predicted"/>
<evidence type="ECO:0000256" key="1">
    <source>
        <dbReference type="SAM" id="Coils"/>
    </source>
</evidence>
<evidence type="ECO:0000313" key="4">
    <source>
        <dbReference type="Proteomes" id="UP000723463"/>
    </source>
</evidence>
<keyword evidence="4" id="KW-1185">Reference proteome</keyword>
<evidence type="ECO:0000313" key="3">
    <source>
        <dbReference type="EMBL" id="KAF9541027.1"/>
    </source>
</evidence>
<name>A0A9P6F3G0_9FUNG</name>
<accession>A0A9P6F3G0</accession>
<feature type="coiled-coil region" evidence="1">
    <location>
        <begin position="158"/>
        <end position="192"/>
    </location>
</feature>
<keyword evidence="1" id="KW-0175">Coiled coil</keyword>
<gene>
    <name evidence="3" type="ORF">EC957_003555</name>
</gene>